<feature type="domain" description="UBA" evidence="5">
    <location>
        <begin position="1"/>
        <end position="36"/>
    </location>
</feature>
<name>A0A6A4V2P2_AMPAM</name>
<dbReference type="SUPFAM" id="SSF46934">
    <property type="entry name" value="UBA-like"/>
    <property type="match status" value="1"/>
</dbReference>
<evidence type="ECO:0000313" key="7">
    <source>
        <dbReference type="EMBL" id="KAF0288916.1"/>
    </source>
</evidence>
<dbReference type="Pfam" id="PF00789">
    <property type="entry name" value="UBX"/>
    <property type="match status" value="1"/>
</dbReference>
<proteinExistence type="predicted"/>
<keyword evidence="3" id="KW-0175">Coiled coil</keyword>
<feature type="region of interest" description="Disordered" evidence="4">
    <location>
        <begin position="83"/>
        <end position="111"/>
    </location>
</feature>
<dbReference type="PROSITE" id="PS50030">
    <property type="entry name" value="UBA"/>
    <property type="match status" value="1"/>
</dbReference>
<evidence type="ECO:0000256" key="1">
    <source>
        <dbReference type="ARBA" id="ARBA00004496"/>
    </source>
</evidence>
<feature type="domain" description="UBX" evidence="6">
    <location>
        <begin position="191"/>
        <end position="269"/>
    </location>
</feature>
<dbReference type="EMBL" id="VIIS01002073">
    <property type="protein sequence ID" value="KAF0288916.1"/>
    <property type="molecule type" value="Genomic_DNA"/>
</dbReference>
<dbReference type="InterPro" id="IPR009060">
    <property type="entry name" value="UBA-like_sf"/>
</dbReference>
<dbReference type="OrthoDB" id="10254930at2759"/>
<dbReference type="Pfam" id="PF22562">
    <property type="entry name" value="UBA_7"/>
    <property type="match status" value="1"/>
</dbReference>
<dbReference type="GO" id="GO:0031397">
    <property type="term" value="P:negative regulation of protein ubiquitination"/>
    <property type="evidence" value="ECO:0007669"/>
    <property type="project" value="TreeGrafter"/>
</dbReference>
<dbReference type="PANTHER" id="PTHR46340:SF1">
    <property type="entry name" value="UBX DOMAIN-CONTAINING PROTEIN 1"/>
    <property type="match status" value="1"/>
</dbReference>
<reference evidence="7 9" key="1">
    <citation type="submission" date="2019-07" db="EMBL/GenBank/DDBJ databases">
        <title>Draft genome assembly of a fouling barnacle, Amphibalanus amphitrite (Darwin, 1854): The first reference genome for Thecostraca.</title>
        <authorList>
            <person name="Kim W."/>
        </authorList>
    </citation>
    <scope>NUCLEOTIDE SEQUENCE [LARGE SCALE GENOMIC DNA]</scope>
    <source>
        <strain evidence="7">SNU_AA5</strain>
        <tissue evidence="7">Soma without cirri and trophi</tissue>
    </source>
</reference>
<dbReference type="SMART" id="SM00165">
    <property type="entry name" value="UBA"/>
    <property type="match status" value="1"/>
</dbReference>
<dbReference type="Gene3D" id="1.10.8.10">
    <property type="entry name" value="DNA helicase RuvA subunit, C-terminal domain"/>
    <property type="match status" value="1"/>
</dbReference>
<feature type="region of interest" description="Disordered" evidence="4">
    <location>
        <begin position="36"/>
        <end position="71"/>
    </location>
</feature>
<dbReference type="GO" id="GO:1903094">
    <property type="term" value="P:negative regulation of protein K48-linked deubiquitination"/>
    <property type="evidence" value="ECO:0007669"/>
    <property type="project" value="TreeGrafter"/>
</dbReference>
<evidence type="ECO:0000259" key="5">
    <source>
        <dbReference type="PROSITE" id="PS50030"/>
    </source>
</evidence>
<gene>
    <name evidence="7" type="primary">ubxn1-a_0</name>
    <name evidence="8" type="synonym">ubxn1-a_1</name>
    <name evidence="7" type="ORF">FJT64_012722</name>
    <name evidence="8" type="ORF">FJT64_025809</name>
</gene>
<dbReference type="SMART" id="SM00166">
    <property type="entry name" value="UBX"/>
    <property type="match status" value="1"/>
</dbReference>
<dbReference type="SUPFAM" id="SSF54236">
    <property type="entry name" value="Ubiquitin-like"/>
    <property type="match status" value="1"/>
</dbReference>
<dbReference type="GO" id="GO:0005634">
    <property type="term" value="C:nucleus"/>
    <property type="evidence" value="ECO:0007669"/>
    <property type="project" value="TreeGrafter"/>
</dbReference>
<accession>A0A6A4V2P2</accession>
<evidence type="ECO:0000313" key="9">
    <source>
        <dbReference type="Proteomes" id="UP000440578"/>
    </source>
</evidence>
<evidence type="ECO:0000256" key="3">
    <source>
        <dbReference type="ARBA" id="ARBA00023054"/>
    </source>
</evidence>
<dbReference type="FunFam" id="1.10.8.10:FF:000044">
    <property type="entry name" value="UBX domain-containing protein 1"/>
    <property type="match status" value="1"/>
</dbReference>
<dbReference type="InterPro" id="IPR001012">
    <property type="entry name" value="UBX_dom"/>
</dbReference>
<dbReference type="CDD" id="cd01772">
    <property type="entry name" value="UBX_UBXN1"/>
    <property type="match status" value="1"/>
</dbReference>
<comment type="subcellular location">
    <subcellularLocation>
        <location evidence="1">Cytoplasm</location>
    </subcellularLocation>
</comment>
<sequence>MDTLLEMGFPKNRAEKALALTGNKGAEAAMEWLLQHSEDPDIDDPLPEGAAEAAAGEGQQPQRVLSEEEKAAKAKELEEKIKLRRKEREEKEKKEAIEKEKRRMESGKQIVDAKRRMEELEMKKIAEERRREKMEDRLARERVKKQIEADKLARRQKFNMDGAAPAASAAAAPAAAAAAPAAQPAETAPKKEYSMTRLQIRLTDGAALTSQFAAKEALAAVRLYVEMNRTDGQGAFTLGTAFPRRVFTAEDYERPLDSLGLVPSAVLIVSKPT</sequence>
<dbReference type="EMBL" id="VIIS01001096">
    <property type="protein sequence ID" value="KAF0302097.1"/>
    <property type="molecule type" value="Genomic_DNA"/>
</dbReference>
<dbReference type="Proteomes" id="UP000440578">
    <property type="component" value="Unassembled WGS sequence"/>
</dbReference>
<keyword evidence="9" id="KW-1185">Reference proteome</keyword>
<dbReference type="AlphaFoldDB" id="A0A6A4V2P2"/>
<dbReference type="InterPro" id="IPR015940">
    <property type="entry name" value="UBA"/>
</dbReference>
<dbReference type="InterPro" id="IPR029071">
    <property type="entry name" value="Ubiquitin-like_domsf"/>
</dbReference>
<evidence type="ECO:0000259" key="6">
    <source>
        <dbReference type="PROSITE" id="PS50033"/>
    </source>
</evidence>
<evidence type="ECO:0000313" key="8">
    <source>
        <dbReference type="EMBL" id="KAF0302097.1"/>
    </source>
</evidence>
<dbReference type="GO" id="GO:0005737">
    <property type="term" value="C:cytoplasm"/>
    <property type="evidence" value="ECO:0007669"/>
    <property type="project" value="UniProtKB-SubCell"/>
</dbReference>
<organism evidence="7 9">
    <name type="scientific">Amphibalanus amphitrite</name>
    <name type="common">Striped barnacle</name>
    <name type="synonym">Balanus amphitrite</name>
    <dbReference type="NCBI Taxonomy" id="1232801"/>
    <lineage>
        <taxon>Eukaryota</taxon>
        <taxon>Metazoa</taxon>
        <taxon>Ecdysozoa</taxon>
        <taxon>Arthropoda</taxon>
        <taxon>Crustacea</taxon>
        <taxon>Multicrustacea</taxon>
        <taxon>Cirripedia</taxon>
        <taxon>Thoracica</taxon>
        <taxon>Thoracicalcarea</taxon>
        <taxon>Balanomorpha</taxon>
        <taxon>Balanoidea</taxon>
        <taxon>Balanidae</taxon>
        <taxon>Amphibalaninae</taxon>
        <taxon>Amphibalanus</taxon>
    </lineage>
</organism>
<dbReference type="Gene3D" id="3.10.20.90">
    <property type="entry name" value="Phosphatidylinositol 3-kinase Catalytic Subunit, Chain A, domain 1"/>
    <property type="match status" value="1"/>
</dbReference>
<feature type="compositionally biased region" description="Low complexity" evidence="4">
    <location>
        <begin position="48"/>
        <end position="58"/>
    </location>
</feature>
<dbReference type="PROSITE" id="PS50033">
    <property type="entry name" value="UBX"/>
    <property type="match status" value="1"/>
</dbReference>
<evidence type="ECO:0000256" key="4">
    <source>
        <dbReference type="SAM" id="MobiDB-lite"/>
    </source>
</evidence>
<dbReference type="GO" id="GO:0036435">
    <property type="term" value="F:K48-linked polyubiquitin modification-dependent protein binding"/>
    <property type="evidence" value="ECO:0007669"/>
    <property type="project" value="TreeGrafter"/>
</dbReference>
<protein>
    <submittedName>
        <fullName evidence="7">UBX domain-containing protein 1-A</fullName>
    </submittedName>
</protein>
<dbReference type="GO" id="GO:0032435">
    <property type="term" value="P:negative regulation of proteasomal ubiquitin-dependent protein catabolic process"/>
    <property type="evidence" value="ECO:0007669"/>
    <property type="project" value="TreeGrafter"/>
</dbReference>
<dbReference type="PANTHER" id="PTHR46340">
    <property type="entry name" value="UBX DOMAIN-CONTAINING PROTEIN 1"/>
    <property type="match status" value="1"/>
</dbReference>
<keyword evidence="2" id="KW-0963">Cytoplasm</keyword>
<comment type="caution">
    <text evidence="7">The sequence shown here is derived from an EMBL/GenBank/DDBJ whole genome shotgun (WGS) entry which is preliminary data.</text>
</comment>
<evidence type="ECO:0000256" key="2">
    <source>
        <dbReference type="ARBA" id="ARBA00022490"/>
    </source>
</evidence>